<proteinExistence type="predicted"/>
<gene>
    <name evidence="1" type="ORF">H5410_040589</name>
</gene>
<name>A0A9J5XP93_SOLCO</name>
<dbReference type="Proteomes" id="UP000824120">
    <property type="component" value="Chromosome 8"/>
</dbReference>
<dbReference type="AlphaFoldDB" id="A0A9J5XP93"/>
<accession>A0A9J5XP93</accession>
<keyword evidence="2" id="KW-1185">Reference proteome</keyword>
<sequence>MISLKEHNYNSSYSIPFSKKKFVTVEKSKVATSSLELQLFFKSCNSSSEVATCHIPYKTKDKTFVGKEVEIFKND</sequence>
<comment type="caution">
    <text evidence="1">The sequence shown here is derived from an EMBL/GenBank/DDBJ whole genome shotgun (WGS) entry which is preliminary data.</text>
</comment>
<organism evidence="1 2">
    <name type="scientific">Solanum commersonii</name>
    <name type="common">Commerson's wild potato</name>
    <name type="synonym">Commerson's nightshade</name>
    <dbReference type="NCBI Taxonomy" id="4109"/>
    <lineage>
        <taxon>Eukaryota</taxon>
        <taxon>Viridiplantae</taxon>
        <taxon>Streptophyta</taxon>
        <taxon>Embryophyta</taxon>
        <taxon>Tracheophyta</taxon>
        <taxon>Spermatophyta</taxon>
        <taxon>Magnoliopsida</taxon>
        <taxon>eudicotyledons</taxon>
        <taxon>Gunneridae</taxon>
        <taxon>Pentapetalae</taxon>
        <taxon>asterids</taxon>
        <taxon>lamiids</taxon>
        <taxon>Solanales</taxon>
        <taxon>Solanaceae</taxon>
        <taxon>Solanoideae</taxon>
        <taxon>Solaneae</taxon>
        <taxon>Solanum</taxon>
    </lineage>
</organism>
<evidence type="ECO:0000313" key="2">
    <source>
        <dbReference type="Proteomes" id="UP000824120"/>
    </source>
</evidence>
<reference evidence="1 2" key="1">
    <citation type="submission" date="2020-09" db="EMBL/GenBank/DDBJ databases">
        <title>De no assembly of potato wild relative species, Solanum commersonii.</title>
        <authorList>
            <person name="Cho K."/>
        </authorList>
    </citation>
    <scope>NUCLEOTIDE SEQUENCE [LARGE SCALE GENOMIC DNA]</scope>
    <source>
        <strain evidence="1">LZ3.2</strain>
        <tissue evidence="1">Leaf</tissue>
    </source>
</reference>
<protein>
    <submittedName>
        <fullName evidence="1">Uncharacterized protein</fullName>
    </submittedName>
</protein>
<evidence type="ECO:0000313" key="1">
    <source>
        <dbReference type="EMBL" id="KAG5590075.1"/>
    </source>
</evidence>
<dbReference type="EMBL" id="JACXVP010000008">
    <property type="protein sequence ID" value="KAG5590075.1"/>
    <property type="molecule type" value="Genomic_DNA"/>
</dbReference>